<proteinExistence type="predicted"/>
<dbReference type="EMBL" id="KQ459606">
    <property type="protein sequence ID" value="KPI91520.1"/>
    <property type="molecule type" value="Genomic_DNA"/>
</dbReference>
<gene>
    <name evidence="2" type="ORF">RR46_15024</name>
</gene>
<feature type="region of interest" description="Disordered" evidence="1">
    <location>
        <begin position="178"/>
        <end position="209"/>
    </location>
</feature>
<accession>A0A194PK98</accession>
<name>A0A194PK98_PAPXU</name>
<sequence>MFTALAKFKAPANYDCGTMYFPCGGFPEDTPSTPPDPRLPRTMEVQCKCASRQMSDTPAEALEAFHLRAACRTASRCVSLKARYSSIIKDEVLSLAAAGKDFSRVSVFEFGSGRARARARTTNQRRLMLKQLHANFVSIEELANLFREVEASKKLFSCCECEAEVRGARCAVRGAGRRREERRARYRSPSVSAALSRGHLGEGPSEVTR</sequence>
<reference evidence="2 3" key="1">
    <citation type="journal article" date="2015" name="Nat. Commun.">
        <title>Outbred genome sequencing and CRISPR/Cas9 gene editing in butterflies.</title>
        <authorList>
            <person name="Li X."/>
            <person name="Fan D."/>
            <person name="Zhang W."/>
            <person name="Liu G."/>
            <person name="Zhang L."/>
            <person name="Zhao L."/>
            <person name="Fang X."/>
            <person name="Chen L."/>
            <person name="Dong Y."/>
            <person name="Chen Y."/>
            <person name="Ding Y."/>
            <person name="Zhao R."/>
            <person name="Feng M."/>
            <person name="Zhu Y."/>
            <person name="Feng Y."/>
            <person name="Jiang X."/>
            <person name="Zhu D."/>
            <person name="Xiang H."/>
            <person name="Feng X."/>
            <person name="Li S."/>
            <person name="Wang J."/>
            <person name="Zhang G."/>
            <person name="Kronforst M.R."/>
            <person name="Wang W."/>
        </authorList>
    </citation>
    <scope>NUCLEOTIDE SEQUENCE [LARGE SCALE GENOMIC DNA]</scope>
    <source>
        <strain evidence="2">Ya'a_city_454_Px</strain>
        <tissue evidence="2">Whole body</tissue>
    </source>
</reference>
<organism evidence="2 3">
    <name type="scientific">Papilio xuthus</name>
    <name type="common">Asian swallowtail butterfly</name>
    <dbReference type="NCBI Taxonomy" id="66420"/>
    <lineage>
        <taxon>Eukaryota</taxon>
        <taxon>Metazoa</taxon>
        <taxon>Ecdysozoa</taxon>
        <taxon>Arthropoda</taxon>
        <taxon>Hexapoda</taxon>
        <taxon>Insecta</taxon>
        <taxon>Pterygota</taxon>
        <taxon>Neoptera</taxon>
        <taxon>Endopterygota</taxon>
        <taxon>Lepidoptera</taxon>
        <taxon>Glossata</taxon>
        <taxon>Ditrysia</taxon>
        <taxon>Papilionoidea</taxon>
        <taxon>Papilionidae</taxon>
        <taxon>Papilioninae</taxon>
        <taxon>Papilio</taxon>
    </lineage>
</organism>
<protein>
    <submittedName>
        <fullName evidence="2">Uncharacterized protein</fullName>
    </submittedName>
</protein>
<evidence type="ECO:0000256" key="1">
    <source>
        <dbReference type="SAM" id="MobiDB-lite"/>
    </source>
</evidence>
<dbReference type="Proteomes" id="UP000053268">
    <property type="component" value="Unassembled WGS sequence"/>
</dbReference>
<dbReference type="AlphaFoldDB" id="A0A194PK98"/>
<keyword evidence="3" id="KW-1185">Reference proteome</keyword>
<evidence type="ECO:0000313" key="3">
    <source>
        <dbReference type="Proteomes" id="UP000053268"/>
    </source>
</evidence>
<evidence type="ECO:0000313" key="2">
    <source>
        <dbReference type="EMBL" id="KPI91520.1"/>
    </source>
</evidence>